<gene>
    <name evidence="7" type="ORF">ACFP56_09910</name>
</gene>
<evidence type="ECO:0000259" key="6">
    <source>
        <dbReference type="Pfam" id="PF12698"/>
    </source>
</evidence>
<dbReference type="EMBL" id="JBHSTE010000003">
    <property type="protein sequence ID" value="MFC6332937.1"/>
    <property type="molecule type" value="Genomic_DNA"/>
</dbReference>
<keyword evidence="4 5" id="KW-0472">Membrane</keyword>
<evidence type="ECO:0000256" key="5">
    <source>
        <dbReference type="SAM" id="Phobius"/>
    </source>
</evidence>
<dbReference type="InterPro" id="IPR051328">
    <property type="entry name" value="T7SS_ABC-Transporter"/>
</dbReference>
<dbReference type="NCBIfam" id="TIGR03062">
    <property type="entry name" value="pip_yhgE_Cterm"/>
    <property type="match status" value="1"/>
</dbReference>
<evidence type="ECO:0000256" key="1">
    <source>
        <dbReference type="ARBA" id="ARBA00004141"/>
    </source>
</evidence>
<evidence type="ECO:0000256" key="4">
    <source>
        <dbReference type="ARBA" id="ARBA00023136"/>
    </source>
</evidence>
<evidence type="ECO:0000256" key="3">
    <source>
        <dbReference type="ARBA" id="ARBA00022989"/>
    </source>
</evidence>
<dbReference type="NCBIfam" id="TIGR03061">
    <property type="entry name" value="pip_yhgE_Nterm"/>
    <property type="match status" value="1"/>
</dbReference>
<keyword evidence="8" id="KW-1185">Reference proteome</keyword>
<dbReference type="Gene3D" id="1.10.287.950">
    <property type="entry name" value="Methyl-accepting chemotaxis protein"/>
    <property type="match status" value="2"/>
</dbReference>
<evidence type="ECO:0000313" key="7">
    <source>
        <dbReference type="EMBL" id="MFC6332937.1"/>
    </source>
</evidence>
<name>A0ABW1V2B8_9BACL</name>
<comment type="caution">
    <text evidence="7">The sequence shown here is derived from an EMBL/GenBank/DDBJ whole genome shotgun (WGS) entry which is preliminary data.</text>
</comment>
<dbReference type="PANTHER" id="PTHR43077:SF5">
    <property type="entry name" value="PHAGE INFECTION PROTEIN"/>
    <property type="match status" value="1"/>
</dbReference>
<keyword evidence="3 5" id="KW-1133">Transmembrane helix</keyword>
<feature type="transmembrane region" description="Helical" evidence="5">
    <location>
        <begin position="547"/>
        <end position="570"/>
    </location>
</feature>
<dbReference type="PANTHER" id="PTHR43077">
    <property type="entry name" value="TRANSPORT PERMEASE YVFS-RELATED"/>
    <property type="match status" value="1"/>
</dbReference>
<reference evidence="8" key="1">
    <citation type="journal article" date="2019" name="Int. J. Syst. Evol. Microbiol.">
        <title>The Global Catalogue of Microorganisms (GCM) 10K type strain sequencing project: providing services to taxonomists for standard genome sequencing and annotation.</title>
        <authorList>
            <consortium name="The Broad Institute Genomics Platform"/>
            <consortium name="The Broad Institute Genome Sequencing Center for Infectious Disease"/>
            <person name="Wu L."/>
            <person name="Ma J."/>
        </authorList>
    </citation>
    <scope>NUCLEOTIDE SEQUENCE [LARGE SCALE GENOMIC DNA]</scope>
    <source>
        <strain evidence="8">PCU 280</strain>
    </source>
</reference>
<protein>
    <submittedName>
        <fullName evidence="7">YhgE/Pip family protein</fullName>
    </submittedName>
</protein>
<comment type="subcellular location">
    <subcellularLocation>
        <location evidence="1">Membrane</location>
        <topology evidence="1">Multi-pass membrane protein</topology>
    </subcellularLocation>
</comment>
<feature type="transmembrane region" description="Helical" evidence="5">
    <location>
        <begin position="477"/>
        <end position="497"/>
    </location>
</feature>
<dbReference type="InterPro" id="IPR013525">
    <property type="entry name" value="ABC2_TM"/>
</dbReference>
<dbReference type="Gene3D" id="3.40.1710.10">
    <property type="entry name" value="abc type-2 transporter like domain"/>
    <property type="match status" value="1"/>
</dbReference>
<dbReference type="RefSeq" id="WP_379233886.1">
    <property type="nucleotide sequence ID" value="NZ_JBHSTE010000003.1"/>
</dbReference>
<feature type="transmembrane region" description="Helical" evidence="5">
    <location>
        <begin position="20"/>
        <end position="43"/>
    </location>
</feature>
<evidence type="ECO:0000256" key="2">
    <source>
        <dbReference type="ARBA" id="ARBA00022692"/>
    </source>
</evidence>
<accession>A0ABW1V2B8</accession>
<dbReference type="InterPro" id="IPR023908">
    <property type="entry name" value="xxxLxxG_rpt"/>
</dbReference>
<organism evidence="7 8">
    <name type="scientific">Paenibacillus septentrionalis</name>
    <dbReference type="NCBI Taxonomy" id="429342"/>
    <lineage>
        <taxon>Bacteria</taxon>
        <taxon>Bacillati</taxon>
        <taxon>Bacillota</taxon>
        <taxon>Bacilli</taxon>
        <taxon>Bacillales</taxon>
        <taxon>Paenibacillaceae</taxon>
        <taxon>Paenibacillus</taxon>
    </lineage>
</organism>
<feature type="transmembrane region" description="Helical" evidence="5">
    <location>
        <begin position="577"/>
        <end position="596"/>
    </location>
</feature>
<feature type="transmembrane region" description="Helical" evidence="5">
    <location>
        <begin position="518"/>
        <end position="541"/>
    </location>
</feature>
<dbReference type="NCBIfam" id="TIGR03057">
    <property type="entry name" value="xxxLxxG_by_4"/>
    <property type="match status" value="1"/>
</dbReference>
<keyword evidence="2 5" id="KW-0812">Transmembrane</keyword>
<feature type="domain" description="ABC-2 type transporter transmembrane" evidence="6">
    <location>
        <begin position="26"/>
        <end position="163"/>
    </location>
</feature>
<proteinExistence type="predicted"/>
<dbReference type="Pfam" id="PF12698">
    <property type="entry name" value="ABC2_membrane_3"/>
    <property type="match status" value="2"/>
</dbReference>
<dbReference type="InterPro" id="IPR017501">
    <property type="entry name" value="Phage_infect_YhgE_C"/>
</dbReference>
<sequence length="673" mass="71704">MSKGNQITSELSSIVRNPKVVVPVIAIMLVPLLYSVLFLGAFWDPYARLDKVPVAIVNEDKGAQFEGETLSIGDEFVDKLKESDDFSWIFVSKQEALKGMEENRYYMMLEIPEQFSEHAVSLTSDAPQQAQLIYTPNEAYNFLAAQIGDTAVKELASLLNQQITETYVSAIYDKIGNAVEGLETASEGAVQIANGAADARTGADQLVEGQQALGDGLGKLQAGANTLNTAGKQLSAGLAELKGGSNSLNNGLQQINEASEKVNSGAKQLNSQYATLDAGLLQSNEGTTALKQGAMQLQAGLQQLAQQNEQLAASESFKQLLAGSNALVQGLLDKEHGEAELLAGSQAVAGGLDGLATGTEQLASAVKEAGQGAAKLTNGAESAAAGAEQLSQGLSQLPDSFSQLIEGNHKLENGAKELAGGLMQLEDGSSELAEGLGGADGKALNLTLTEDMKHQFSKPVEVEKDAYTVVPNYGTGFAPYFISLGLYVGCMLLTIVYSMREPALKPKSGASWYAGKTFTVLLVSVLQALILGGAALVLLDLEVANMFAYFGFIVITSVTFMMLIQLLVVTLADAGRFVAIVLLILQLTSSAGTFPLELVPNWLQAVNPFLPMTYSVLGFKQAISSNNMSMYWENVWMLLAFALVCSVITFLYMTISYRRNQRGERGQEGTMIA</sequence>
<evidence type="ECO:0000313" key="8">
    <source>
        <dbReference type="Proteomes" id="UP001596233"/>
    </source>
</evidence>
<dbReference type="Proteomes" id="UP001596233">
    <property type="component" value="Unassembled WGS sequence"/>
</dbReference>
<dbReference type="InterPro" id="IPR017500">
    <property type="entry name" value="Phage_infect_YhgE_N"/>
</dbReference>
<feature type="transmembrane region" description="Helical" evidence="5">
    <location>
        <begin position="635"/>
        <end position="655"/>
    </location>
</feature>
<feature type="domain" description="ABC-2 type transporter transmembrane" evidence="6">
    <location>
        <begin position="448"/>
        <end position="651"/>
    </location>
</feature>